<organism evidence="1 2">
    <name type="scientific">Macrosiphum euphorbiae</name>
    <name type="common">potato aphid</name>
    <dbReference type="NCBI Taxonomy" id="13131"/>
    <lineage>
        <taxon>Eukaryota</taxon>
        <taxon>Metazoa</taxon>
        <taxon>Ecdysozoa</taxon>
        <taxon>Arthropoda</taxon>
        <taxon>Hexapoda</taxon>
        <taxon>Insecta</taxon>
        <taxon>Pterygota</taxon>
        <taxon>Neoptera</taxon>
        <taxon>Paraneoptera</taxon>
        <taxon>Hemiptera</taxon>
        <taxon>Sternorrhyncha</taxon>
        <taxon>Aphidomorpha</taxon>
        <taxon>Aphidoidea</taxon>
        <taxon>Aphididae</taxon>
        <taxon>Macrosiphini</taxon>
        <taxon>Macrosiphum</taxon>
    </lineage>
</organism>
<evidence type="ECO:0000313" key="2">
    <source>
        <dbReference type="Proteomes" id="UP001160148"/>
    </source>
</evidence>
<name>A0AAV0X6V8_9HEMI</name>
<protein>
    <submittedName>
        <fullName evidence="1">Uncharacterized protein</fullName>
    </submittedName>
</protein>
<sequence>MAEVKANQNKLLSTIKSQSDELSALSRKVDDLVLRINFLSADNESLKLRTKIIEEKMTSFKQSAAGSICCKTYTTQDHTTKLQLSLQSVLAPKIIKIQSNMV</sequence>
<accession>A0AAV0X6V8</accession>
<proteinExistence type="predicted"/>
<keyword evidence="2" id="KW-1185">Reference proteome</keyword>
<reference evidence="1 2" key="1">
    <citation type="submission" date="2023-01" db="EMBL/GenBank/DDBJ databases">
        <authorList>
            <person name="Whitehead M."/>
        </authorList>
    </citation>
    <scope>NUCLEOTIDE SEQUENCE [LARGE SCALE GENOMIC DNA]</scope>
</reference>
<gene>
    <name evidence="1" type="ORF">MEUPH1_LOCUS19062</name>
</gene>
<dbReference type="EMBL" id="CARXXK010000003">
    <property type="protein sequence ID" value="CAI6364204.1"/>
    <property type="molecule type" value="Genomic_DNA"/>
</dbReference>
<comment type="caution">
    <text evidence="1">The sequence shown here is derived from an EMBL/GenBank/DDBJ whole genome shotgun (WGS) entry which is preliminary data.</text>
</comment>
<dbReference type="AlphaFoldDB" id="A0AAV0X6V8"/>
<evidence type="ECO:0000313" key="1">
    <source>
        <dbReference type="EMBL" id="CAI6364204.1"/>
    </source>
</evidence>
<dbReference type="Proteomes" id="UP001160148">
    <property type="component" value="Unassembled WGS sequence"/>
</dbReference>